<comment type="caution">
    <text evidence="8">The sequence shown here is derived from an EMBL/GenBank/DDBJ whole genome shotgun (WGS) entry which is preliminary data.</text>
</comment>
<evidence type="ECO:0000256" key="6">
    <source>
        <dbReference type="HAMAP-Rule" id="MF_00365"/>
    </source>
</evidence>
<dbReference type="NCBIfam" id="TIGR00611">
    <property type="entry name" value="recf"/>
    <property type="match status" value="1"/>
</dbReference>
<dbReference type="GO" id="GO:0000731">
    <property type="term" value="P:DNA synthesis involved in DNA repair"/>
    <property type="evidence" value="ECO:0007669"/>
    <property type="project" value="TreeGrafter"/>
</dbReference>
<dbReference type="OrthoDB" id="9803889at2"/>
<dbReference type="GO" id="GO:0009432">
    <property type="term" value="P:SOS response"/>
    <property type="evidence" value="ECO:0007669"/>
    <property type="project" value="UniProtKB-UniRule"/>
</dbReference>
<sequence length="370" mass="42495">MRLKSIGIENFRNHRHLEFDPGQRITNIYGCNGSGKTSILEAIHYCALTKGFSGNSDRDCLMFGEEVFTIRSSFESDQGSETKVAVAYAPSKEKRILVNEQELQIFSRHIGLIPCVTFTPRELVIITGGPAERRRFMDTAICQYDRKYLSDLLQYRRVLQQRNALLSSYGDLAAVETSLEVLTDQLVTHAVEIVAARERFISSFSVMLDEVYRWQPDCAKSAITYHSSLHHHETQLSKKEMQAQFSERYRVLKKQELLRRQTLAGPHRDDLQLYLNGREIRKFASQGQQRAFLVAMKMTMHAYLHEHSDEMPVTLLDDLFSELDAKVSSVMLETLSSKGQVIITSTEKRDGNDITYFSIDEYRKTSGQER</sequence>
<dbReference type="PANTHER" id="PTHR32182:SF0">
    <property type="entry name" value="DNA REPLICATION AND REPAIR PROTEIN RECF"/>
    <property type="match status" value="1"/>
</dbReference>
<dbReference type="Gene3D" id="1.20.1050.90">
    <property type="entry name" value="RecF/RecN/SMC, N-terminal domain"/>
    <property type="match status" value="1"/>
</dbReference>
<evidence type="ECO:0000259" key="7">
    <source>
        <dbReference type="Pfam" id="PF13476"/>
    </source>
</evidence>
<keyword evidence="3 6" id="KW-0547">Nucleotide-binding</keyword>
<comment type="similarity">
    <text evidence="6">Belongs to the RecF family.</text>
</comment>
<dbReference type="EMBL" id="VDCH01000005">
    <property type="protein sequence ID" value="TNJ39513.1"/>
    <property type="molecule type" value="Genomic_DNA"/>
</dbReference>
<keyword evidence="1 6" id="KW-0963">Cytoplasm</keyword>
<dbReference type="GO" id="GO:0006260">
    <property type="term" value="P:DNA replication"/>
    <property type="evidence" value="ECO:0007669"/>
    <property type="project" value="UniProtKB-UniRule"/>
</dbReference>
<dbReference type="Gene3D" id="3.40.50.300">
    <property type="entry name" value="P-loop containing nucleotide triphosphate hydrolases"/>
    <property type="match status" value="1"/>
</dbReference>
<dbReference type="GO" id="GO:0005737">
    <property type="term" value="C:cytoplasm"/>
    <property type="evidence" value="ECO:0007669"/>
    <property type="project" value="UniProtKB-SubCell"/>
</dbReference>
<keyword evidence="5 6" id="KW-0238">DNA-binding</keyword>
<dbReference type="SUPFAM" id="SSF52540">
    <property type="entry name" value="P-loop containing nucleoside triphosphate hydrolases"/>
    <property type="match status" value="1"/>
</dbReference>
<dbReference type="PANTHER" id="PTHR32182">
    <property type="entry name" value="DNA REPLICATION AND REPAIR PROTEIN RECF"/>
    <property type="match status" value="1"/>
</dbReference>
<dbReference type="AlphaFoldDB" id="A0A5C4S7N5"/>
<keyword evidence="9" id="KW-1185">Reference proteome</keyword>
<gene>
    <name evidence="6 8" type="primary">recF</name>
    <name evidence="8" type="ORF">FGF66_03890</name>
</gene>
<evidence type="ECO:0000313" key="9">
    <source>
        <dbReference type="Proteomes" id="UP000308271"/>
    </source>
</evidence>
<dbReference type="InterPro" id="IPR038729">
    <property type="entry name" value="Rad50/SbcC_AAA"/>
</dbReference>
<name>A0A5C4S7N5_CHLTI</name>
<dbReference type="InterPro" id="IPR042174">
    <property type="entry name" value="RecF_2"/>
</dbReference>
<dbReference type="RefSeq" id="WP_139456393.1">
    <property type="nucleotide sequence ID" value="NZ_VDCH01000005.1"/>
</dbReference>
<evidence type="ECO:0000256" key="5">
    <source>
        <dbReference type="ARBA" id="ARBA00023125"/>
    </source>
</evidence>
<feature type="binding site" evidence="6">
    <location>
        <begin position="30"/>
        <end position="37"/>
    </location>
    <ligand>
        <name>ATP</name>
        <dbReference type="ChEBI" id="CHEBI:30616"/>
    </ligand>
</feature>
<evidence type="ECO:0000313" key="8">
    <source>
        <dbReference type="EMBL" id="TNJ39513.1"/>
    </source>
</evidence>
<reference evidence="8 9" key="1">
    <citation type="submission" date="2019-05" db="EMBL/GenBank/DDBJ databases">
        <title>Draft Whole-Genome sequence of the green sulfur bacterium Chlorobaculum thiosulfatiphilum DSM 249.</title>
        <authorList>
            <person name="Meyer T.E."/>
            <person name="Kyndt J.A."/>
        </authorList>
    </citation>
    <scope>NUCLEOTIDE SEQUENCE [LARGE SCALE GENOMIC DNA]</scope>
    <source>
        <strain evidence="8 9">DSM 249</strain>
    </source>
</reference>
<dbReference type="GO" id="GO:0005524">
    <property type="term" value="F:ATP binding"/>
    <property type="evidence" value="ECO:0007669"/>
    <property type="project" value="UniProtKB-UniRule"/>
</dbReference>
<comment type="subcellular location">
    <subcellularLocation>
        <location evidence="6">Cytoplasm</location>
    </subcellularLocation>
</comment>
<organism evidence="8 9">
    <name type="scientific">Chlorobaculum thiosulfatiphilum</name>
    <name type="common">Chlorobium limicola f.sp. thiosulfatophilum</name>
    <dbReference type="NCBI Taxonomy" id="115852"/>
    <lineage>
        <taxon>Bacteria</taxon>
        <taxon>Pseudomonadati</taxon>
        <taxon>Chlorobiota</taxon>
        <taxon>Chlorobiia</taxon>
        <taxon>Chlorobiales</taxon>
        <taxon>Chlorobiaceae</taxon>
        <taxon>Chlorobaculum</taxon>
    </lineage>
</organism>
<dbReference type="GO" id="GO:0006302">
    <property type="term" value="P:double-strand break repair"/>
    <property type="evidence" value="ECO:0007669"/>
    <property type="project" value="InterPro"/>
</dbReference>
<evidence type="ECO:0000256" key="4">
    <source>
        <dbReference type="ARBA" id="ARBA00022840"/>
    </source>
</evidence>
<keyword evidence="2 6" id="KW-0235">DNA replication</keyword>
<dbReference type="InterPro" id="IPR001238">
    <property type="entry name" value="DNA-binding_RecF"/>
</dbReference>
<keyword evidence="4 6" id="KW-0067">ATP-binding</keyword>
<feature type="domain" description="Rad50/SbcC-type AAA" evidence="7">
    <location>
        <begin position="6"/>
        <end position="94"/>
    </location>
</feature>
<dbReference type="HAMAP" id="MF_00365">
    <property type="entry name" value="RecF"/>
    <property type="match status" value="1"/>
</dbReference>
<dbReference type="InterPro" id="IPR018078">
    <property type="entry name" value="DNA-binding_RecF_CS"/>
</dbReference>
<keyword evidence="6" id="KW-0227">DNA damage</keyword>
<evidence type="ECO:0000256" key="2">
    <source>
        <dbReference type="ARBA" id="ARBA00022705"/>
    </source>
</evidence>
<dbReference type="InterPro" id="IPR027417">
    <property type="entry name" value="P-loop_NTPase"/>
</dbReference>
<dbReference type="GO" id="GO:0003697">
    <property type="term" value="F:single-stranded DNA binding"/>
    <property type="evidence" value="ECO:0007669"/>
    <property type="project" value="UniProtKB-UniRule"/>
</dbReference>
<dbReference type="Proteomes" id="UP000308271">
    <property type="component" value="Unassembled WGS sequence"/>
</dbReference>
<dbReference type="PROSITE" id="PS00617">
    <property type="entry name" value="RECF_1"/>
    <property type="match status" value="1"/>
</dbReference>
<dbReference type="Pfam" id="PF13476">
    <property type="entry name" value="AAA_23"/>
    <property type="match status" value="1"/>
</dbReference>
<accession>A0A5C4S7N5</accession>
<keyword evidence="6" id="KW-0742">SOS response</keyword>
<proteinExistence type="inferred from homology"/>
<protein>
    <recommendedName>
        <fullName evidence="6">DNA replication and repair protein RecF</fullName>
    </recommendedName>
</protein>
<comment type="function">
    <text evidence="6">The RecF protein is involved in DNA metabolism; it is required for DNA replication and normal SOS inducibility. RecF binds preferentially to single-stranded, linear DNA. It also seems to bind ATP.</text>
</comment>
<dbReference type="GO" id="GO:0016887">
    <property type="term" value="F:ATP hydrolysis activity"/>
    <property type="evidence" value="ECO:0007669"/>
    <property type="project" value="InterPro"/>
</dbReference>
<evidence type="ECO:0000256" key="3">
    <source>
        <dbReference type="ARBA" id="ARBA00022741"/>
    </source>
</evidence>
<keyword evidence="6" id="KW-0234">DNA repair</keyword>
<evidence type="ECO:0000256" key="1">
    <source>
        <dbReference type="ARBA" id="ARBA00022490"/>
    </source>
</evidence>